<dbReference type="SMART" id="SM00388">
    <property type="entry name" value="HisKA"/>
    <property type="match status" value="1"/>
</dbReference>
<keyword evidence="6" id="KW-0597">Phosphoprotein</keyword>
<dbReference type="Pfam" id="PF02518">
    <property type="entry name" value="HATPase_c"/>
    <property type="match status" value="1"/>
</dbReference>
<dbReference type="NCBIfam" id="TIGR00229">
    <property type="entry name" value="sensory_box"/>
    <property type="match status" value="3"/>
</dbReference>
<dbReference type="SUPFAM" id="SSF55874">
    <property type="entry name" value="ATPase domain of HSP90 chaperone/DNA topoisomerase II/histidine kinase"/>
    <property type="match status" value="1"/>
</dbReference>
<proteinExistence type="predicted"/>
<dbReference type="EMBL" id="JAMQOM010000004">
    <property type="protein sequence ID" value="MDS0222250.1"/>
    <property type="molecule type" value="Genomic_DNA"/>
</dbReference>
<dbReference type="InterPro" id="IPR001789">
    <property type="entry name" value="Sig_transdc_resp-reg_receiver"/>
</dbReference>
<keyword evidence="7" id="KW-0175">Coiled coil</keyword>
<keyword evidence="3" id="KW-0808">Transferase</keyword>
<sequence length="746" mass="83913">MTLTEVHEAADRIRVLHVDDDPAIGELVEAFLERENDRFEVQTMTDVADAENALADRNVDCVVSDYDMPDRNGLQFLEAVRQEYPDLPFILYTGKGSEEVASEAISAGVTDYLQKGGGPDQYAVLANRITNAVEHRRSQQALSEQNRELRSYERMVNSMRETACIYDTDERFKIVNDALVEWYGMSRDELIGKRSRLIPHIRSEADGDTDPFQELLNGERAEFRGVTATDFPDQGHTIMDYRLTPLKVDGSIEGVVGVARHITDRKERERELHQIERRYQAVFNDPQLLTGLLATDGTVLDINETAMEYVDASPNDVRGVPFWETPWFDNSPDVQQSVREWIDRAAGGEYVSFEADLVRPDGDPYTVEGVFRPVTNDDGEVVSLLVSERDITERKERQRELKQYEAYLQESTDIITVLDDQGVIKYESPSVSRILGYEPGELTGQNGFDYIHPDDVDSLFETFNNLLSNPDETVTVECRFRTASGEWRWLEVHGTNQFDHDAIEGIVTNNRDITERKQREQQLKEQNERLEEFASVVSHDLRNPLTVAQGRLALVREECDSDHLDDIEQAHQRMDTLIEDLLELARDGMSPSEATAVDLADFVRNCWQNVETEAATLVVDTDLAVVADESRLRQLFENLIRNSVEHGSTGSRTGSDDAVEHGGDEVTVTVGEHDSGFYVEDDGPGIPEDDRETVFDAGYSTSTQGTGFGLHIVDQVAEAHGWTVRVTEGSEGGARFEITGVDADAP</sequence>
<evidence type="ECO:0000256" key="1">
    <source>
        <dbReference type="ARBA" id="ARBA00000085"/>
    </source>
</evidence>
<gene>
    <name evidence="12" type="ORF">NDI54_12910</name>
</gene>
<comment type="catalytic activity">
    <reaction evidence="1">
        <text>ATP + protein L-histidine = ADP + protein N-phospho-L-histidine.</text>
        <dbReference type="EC" id="2.7.13.3"/>
    </reaction>
</comment>
<dbReference type="InterPro" id="IPR003661">
    <property type="entry name" value="HisK_dim/P_dom"/>
</dbReference>
<dbReference type="PROSITE" id="PS50113">
    <property type="entry name" value="PAC"/>
    <property type="match status" value="2"/>
</dbReference>
<feature type="domain" description="PAS" evidence="10">
    <location>
        <begin position="148"/>
        <end position="193"/>
    </location>
</feature>
<dbReference type="CDD" id="cd00130">
    <property type="entry name" value="PAS"/>
    <property type="match status" value="2"/>
</dbReference>
<dbReference type="Pfam" id="PF00512">
    <property type="entry name" value="HisKA"/>
    <property type="match status" value="1"/>
</dbReference>
<dbReference type="InterPro" id="IPR050736">
    <property type="entry name" value="Sensor_HK_Regulatory"/>
</dbReference>
<evidence type="ECO:0000256" key="7">
    <source>
        <dbReference type="SAM" id="Coils"/>
    </source>
</evidence>
<dbReference type="CDD" id="cd00082">
    <property type="entry name" value="HisKA"/>
    <property type="match status" value="1"/>
</dbReference>
<dbReference type="InterPro" id="IPR036890">
    <property type="entry name" value="HATPase_C_sf"/>
</dbReference>
<dbReference type="Pfam" id="PF08447">
    <property type="entry name" value="PAS_3"/>
    <property type="match status" value="1"/>
</dbReference>
<dbReference type="PROSITE" id="PS50110">
    <property type="entry name" value="RESPONSE_REGULATORY"/>
    <property type="match status" value="1"/>
</dbReference>
<dbReference type="SMART" id="SM00448">
    <property type="entry name" value="REC"/>
    <property type="match status" value="1"/>
</dbReference>
<dbReference type="PROSITE" id="PS50109">
    <property type="entry name" value="HIS_KIN"/>
    <property type="match status" value="1"/>
</dbReference>
<reference evidence="12 13" key="1">
    <citation type="submission" date="2022-06" db="EMBL/GenBank/DDBJ databases">
        <title>Haloarcula sp. a new haloarchaeum isolate from saline soil.</title>
        <authorList>
            <person name="Strakova D."/>
            <person name="Galisteo C."/>
            <person name="Sanchez-Porro C."/>
            <person name="Ventosa A."/>
        </authorList>
    </citation>
    <scope>NUCLEOTIDE SEQUENCE [LARGE SCALE GENOMIC DNA]</scope>
    <source>
        <strain evidence="12 13">S1AR25-5A</strain>
    </source>
</reference>
<dbReference type="PANTHER" id="PTHR43711:SF1">
    <property type="entry name" value="HISTIDINE KINASE 1"/>
    <property type="match status" value="1"/>
</dbReference>
<dbReference type="Gene3D" id="3.30.565.10">
    <property type="entry name" value="Histidine kinase-like ATPase, C-terminal domain"/>
    <property type="match status" value="1"/>
</dbReference>
<dbReference type="InterPro" id="IPR001610">
    <property type="entry name" value="PAC"/>
</dbReference>
<evidence type="ECO:0000259" key="9">
    <source>
        <dbReference type="PROSITE" id="PS50110"/>
    </source>
</evidence>
<dbReference type="InterPro" id="IPR003594">
    <property type="entry name" value="HATPase_dom"/>
</dbReference>
<dbReference type="InterPro" id="IPR005467">
    <property type="entry name" value="His_kinase_dom"/>
</dbReference>
<organism evidence="12 13">
    <name type="scientific">Haloarcula terrestris</name>
    <dbReference type="NCBI Taxonomy" id="2950533"/>
    <lineage>
        <taxon>Archaea</taxon>
        <taxon>Methanobacteriati</taxon>
        <taxon>Methanobacteriota</taxon>
        <taxon>Stenosarchaea group</taxon>
        <taxon>Halobacteria</taxon>
        <taxon>Halobacteriales</taxon>
        <taxon>Haloarculaceae</taxon>
        <taxon>Haloarcula</taxon>
    </lineage>
</organism>
<dbReference type="InterPro" id="IPR035965">
    <property type="entry name" value="PAS-like_dom_sf"/>
</dbReference>
<feature type="coiled-coil region" evidence="7">
    <location>
        <begin position="135"/>
        <end position="162"/>
    </location>
</feature>
<dbReference type="SMART" id="SM00091">
    <property type="entry name" value="PAS"/>
    <property type="match status" value="3"/>
</dbReference>
<dbReference type="Gene3D" id="3.40.50.2300">
    <property type="match status" value="1"/>
</dbReference>
<dbReference type="CDD" id="cd00156">
    <property type="entry name" value="REC"/>
    <property type="match status" value="1"/>
</dbReference>
<dbReference type="InterPro" id="IPR013655">
    <property type="entry name" value="PAS_fold_3"/>
</dbReference>
<evidence type="ECO:0000256" key="3">
    <source>
        <dbReference type="ARBA" id="ARBA00022679"/>
    </source>
</evidence>
<accession>A0AAE4EXU8</accession>
<dbReference type="SUPFAM" id="SSF47384">
    <property type="entry name" value="Homodimeric domain of signal transducing histidine kinase"/>
    <property type="match status" value="1"/>
</dbReference>
<feature type="domain" description="PAC" evidence="11">
    <location>
        <begin position="351"/>
        <end position="403"/>
    </location>
</feature>
<dbReference type="Proteomes" id="UP001253439">
    <property type="component" value="Unassembled WGS sequence"/>
</dbReference>
<dbReference type="PANTHER" id="PTHR43711">
    <property type="entry name" value="TWO-COMPONENT HISTIDINE KINASE"/>
    <property type="match status" value="1"/>
</dbReference>
<protein>
    <recommendedName>
        <fullName evidence="2">histidine kinase</fullName>
        <ecNumber evidence="2">2.7.13.3</ecNumber>
    </recommendedName>
</protein>
<evidence type="ECO:0000256" key="4">
    <source>
        <dbReference type="ARBA" id="ARBA00022777"/>
    </source>
</evidence>
<dbReference type="SUPFAM" id="SSF55785">
    <property type="entry name" value="PYP-like sensor domain (PAS domain)"/>
    <property type="match status" value="3"/>
</dbReference>
<dbReference type="Gene3D" id="1.10.287.130">
    <property type="match status" value="1"/>
</dbReference>
<dbReference type="Pfam" id="PF08448">
    <property type="entry name" value="PAS_4"/>
    <property type="match status" value="2"/>
</dbReference>
<dbReference type="InterPro" id="IPR013656">
    <property type="entry name" value="PAS_4"/>
</dbReference>
<evidence type="ECO:0000259" key="8">
    <source>
        <dbReference type="PROSITE" id="PS50109"/>
    </source>
</evidence>
<dbReference type="GO" id="GO:0000155">
    <property type="term" value="F:phosphorelay sensor kinase activity"/>
    <property type="evidence" value="ECO:0007669"/>
    <property type="project" value="InterPro"/>
</dbReference>
<evidence type="ECO:0000313" key="12">
    <source>
        <dbReference type="EMBL" id="MDS0222250.1"/>
    </source>
</evidence>
<feature type="modified residue" description="4-aspartylphosphate" evidence="6">
    <location>
        <position position="65"/>
    </location>
</feature>
<evidence type="ECO:0000256" key="2">
    <source>
        <dbReference type="ARBA" id="ARBA00012438"/>
    </source>
</evidence>
<dbReference type="InterPro" id="IPR011006">
    <property type="entry name" value="CheY-like_superfamily"/>
</dbReference>
<keyword evidence="4" id="KW-0418">Kinase</keyword>
<feature type="domain" description="Response regulatory" evidence="9">
    <location>
        <begin position="14"/>
        <end position="130"/>
    </location>
</feature>
<dbReference type="Pfam" id="PF00072">
    <property type="entry name" value="Response_reg"/>
    <property type="match status" value="1"/>
</dbReference>
<dbReference type="SUPFAM" id="SSF52172">
    <property type="entry name" value="CheY-like"/>
    <property type="match status" value="1"/>
</dbReference>
<dbReference type="Gene3D" id="3.30.450.20">
    <property type="entry name" value="PAS domain"/>
    <property type="match status" value="3"/>
</dbReference>
<name>A0AAE4EXU8_9EURY</name>
<evidence type="ECO:0000256" key="5">
    <source>
        <dbReference type="ARBA" id="ARBA00023012"/>
    </source>
</evidence>
<dbReference type="EC" id="2.7.13.3" evidence="2"/>
<feature type="domain" description="Histidine kinase" evidence="8">
    <location>
        <begin position="536"/>
        <end position="739"/>
    </location>
</feature>
<comment type="caution">
    <text evidence="12">The sequence shown here is derived from an EMBL/GenBank/DDBJ whole genome shotgun (WGS) entry which is preliminary data.</text>
</comment>
<evidence type="ECO:0000313" key="13">
    <source>
        <dbReference type="Proteomes" id="UP001253439"/>
    </source>
</evidence>
<dbReference type="InterPro" id="IPR000700">
    <property type="entry name" value="PAS-assoc_C"/>
</dbReference>
<dbReference type="SMART" id="SM00387">
    <property type="entry name" value="HATPase_c"/>
    <property type="match status" value="1"/>
</dbReference>
<keyword evidence="13" id="KW-1185">Reference proteome</keyword>
<dbReference type="CDD" id="cd00075">
    <property type="entry name" value="HATPase"/>
    <property type="match status" value="1"/>
</dbReference>
<evidence type="ECO:0000259" key="10">
    <source>
        <dbReference type="PROSITE" id="PS50112"/>
    </source>
</evidence>
<dbReference type="PROSITE" id="PS50112">
    <property type="entry name" value="PAS"/>
    <property type="match status" value="2"/>
</dbReference>
<evidence type="ECO:0000259" key="11">
    <source>
        <dbReference type="PROSITE" id="PS50113"/>
    </source>
</evidence>
<keyword evidence="5" id="KW-0902">Two-component regulatory system</keyword>
<dbReference type="AlphaFoldDB" id="A0AAE4EXU8"/>
<dbReference type="InterPro" id="IPR036097">
    <property type="entry name" value="HisK_dim/P_sf"/>
</dbReference>
<dbReference type="RefSeq" id="WP_310896857.1">
    <property type="nucleotide sequence ID" value="NZ_JAMQOM010000004.1"/>
</dbReference>
<feature type="domain" description="PAS" evidence="10">
    <location>
        <begin position="400"/>
        <end position="470"/>
    </location>
</feature>
<evidence type="ECO:0000256" key="6">
    <source>
        <dbReference type="PROSITE-ProRule" id="PRU00169"/>
    </source>
</evidence>
<dbReference type="SMART" id="SM00086">
    <property type="entry name" value="PAC"/>
    <property type="match status" value="3"/>
</dbReference>
<feature type="domain" description="PAC" evidence="11">
    <location>
        <begin position="474"/>
        <end position="525"/>
    </location>
</feature>
<dbReference type="InterPro" id="IPR000014">
    <property type="entry name" value="PAS"/>
</dbReference>